<evidence type="ECO:0000313" key="2">
    <source>
        <dbReference type="EMBL" id="GAG14837.1"/>
    </source>
</evidence>
<feature type="non-terminal residue" evidence="2">
    <location>
        <position position="1"/>
    </location>
</feature>
<dbReference type="AlphaFoldDB" id="X0VUM3"/>
<reference evidence="2" key="1">
    <citation type="journal article" date="2014" name="Front. Microbiol.">
        <title>High frequency of phylogenetically diverse reductive dehalogenase-homologous genes in deep subseafloor sedimentary metagenomes.</title>
        <authorList>
            <person name="Kawai M."/>
            <person name="Futagami T."/>
            <person name="Toyoda A."/>
            <person name="Takaki Y."/>
            <person name="Nishi S."/>
            <person name="Hori S."/>
            <person name="Arai W."/>
            <person name="Tsubouchi T."/>
            <person name="Morono Y."/>
            <person name="Uchiyama I."/>
            <person name="Ito T."/>
            <person name="Fujiyama A."/>
            <person name="Inagaki F."/>
            <person name="Takami H."/>
        </authorList>
    </citation>
    <scope>NUCLEOTIDE SEQUENCE</scope>
    <source>
        <strain evidence="2">Expedition CK06-06</strain>
    </source>
</reference>
<organism evidence="2">
    <name type="scientific">marine sediment metagenome</name>
    <dbReference type="NCBI Taxonomy" id="412755"/>
    <lineage>
        <taxon>unclassified sequences</taxon>
        <taxon>metagenomes</taxon>
        <taxon>ecological metagenomes</taxon>
    </lineage>
</organism>
<proteinExistence type="predicted"/>
<name>X0VUM3_9ZZZZ</name>
<dbReference type="EMBL" id="BARS01039006">
    <property type="protein sequence ID" value="GAG14837.1"/>
    <property type="molecule type" value="Genomic_DNA"/>
</dbReference>
<gene>
    <name evidence="2" type="ORF">S01H1_59622</name>
</gene>
<comment type="caution">
    <text evidence="2">The sequence shown here is derived from an EMBL/GenBank/DDBJ whole genome shotgun (WGS) entry which is preliminary data.</text>
</comment>
<feature type="non-terminal residue" evidence="2">
    <location>
        <position position="255"/>
    </location>
</feature>
<protein>
    <submittedName>
        <fullName evidence="2">Uncharacterized protein</fullName>
    </submittedName>
</protein>
<accession>X0VUM3</accession>
<feature type="region of interest" description="Disordered" evidence="1">
    <location>
        <begin position="226"/>
        <end position="255"/>
    </location>
</feature>
<evidence type="ECO:0000256" key="1">
    <source>
        <dbReference type="SAM" id="MobiDB-lite"/>
    </source>
</evidence>
<sequence>TASTGFVDPLPGFERSVIEREGGFSLPGLVAQAKAFSTGVQLSGRRIIGDPVERSFFAASALVPESKLLPAGALKSLVPKVTVRDSVFGPAASRLFSVPGKPSAPVASLTVRDTIFGPSTSRIFTTPGKPSAPLIDFVIPKPRIPRGVRLSPGTGVRGESVEIGSPAADLLSAGFLGVFAADKQASAGEVSGGLFPFVAPSLVSPTFSGLRTVGSVTRRVAEPVLTDKAGTFRGEGKRGSKQKVRSRPTSSKQKS</sequence>